<dbReference type="InterPro" id="IPR011059">
    <property type="entry name" value="Metal-dep_hydrolase_composite"/>
</dbReference>
<comment type="caution">
    <text evidence="4">The sequence shown here is derived from an EMBL/GenBank/DDBJ whole genome shotgun (WGS) entry which is preliminary data.</text>
</comment>
<dbReference type="GO" id="GO:0016814">
    <property type="term" value="F:hydrolase activity, acting on carbon-nitrogen (but not peptide) bonds, in cyclic amidines"/>
    <property type="evidence" value="ECO:0007669"/>
    <property type="project" value="UniProtKB-ARBA"/>
</dbReference>
<dbReference type="NCBIfam" id="NF004636">
    <property type="entry name" value="PRK05985.1"/>
    <property type="match status" value="1"/>
</dbReference>
<dbReference type="GO" id="GO:0046872">
    <property type="term" value="F:metal ion binding"/>
    <property type="evidence" value="ECO:0007669"/>
    <property type="project" value="UniProtKB-KW"/>
</dbReference>
<dbReference type="CDD" id="cd01293">
    <property type="entry name" value="Bact_CD"/>
    <property type="match status" value="1"/>
</dbReference>
<dbReference type="FunFam" id="3.20.20.140:FF:000019">
    <property type="entry name" value="Cytosine deaminase"/>
    <property type="match status" value="1"/>
</dbReference>
<dbReference type="RefSeq" id="WP_248666142.1">
    <property type="nucleotide sequence ID" value="NZ_JALPRX010000023.1"/>
</dbReference>
<dbReference type="InterPro" id="IPR013108">
    <property type="entry name" value="Amidohydro_3"/>
</dbReference>
<evidence type="ECO:0000313" key="4">
    <source>
        <dbReference type="EMBL" id="MCK8784016.1"/>
    </source>
</evidence>
<dbReference type="Proteomes" id="UP001139516">
    <property type="component" value="Unassembled WGS sequence"/>
</dbReference>
<sequence>MTRDLLLRDVRPMGGPPVDLLIRDGRIAAPGTPPAPDAAVEQGGGALLLPGLVEGHTHLDKTLLGMGWRPHQAGPAIIDKIETERRLKREWGIDPARQSARQVAQSVAFGTTAIRSHVDVDDVMGLEAVEGVMETRAAWADHVSIEVVAFPQSGIVARPGVAALLEGALRLGADIVGGLDPCAIDRDPKGHLDVVFGLAERFGRPVDIHLHEPGALGAFSLELILERAEALGMQGRVTVSHAFCLGDAEPATVSALLERLARLDVAIATTAPASRPVPPVPRLRELGIRVCAGNDGIRDTWNPYGNGDMLERAMLTGLRWNCRRDEEIAMALDLCTTGGAAVLGLADYGLAPGCWADLVLVAAESPAEAVVARPPRRLVLRRGRAVARDGVAAGPGGEAAQPTG</sequence>
<dbReference type="InterPro" id="IPR032466">
    <property type="entry name" value="Metal_Hydrolase"/>
</dbReference>
<feature type="domain" description="Amidohydrolase 3" evidence="3">
    <location>
        <begin position="45"/>
        <end position="386"/>
    </location>
</feature>
<evidence type="ECO:0000256" key="1">
    <source>
        <dbReference type="ARBA" id="ARBA00022723"/>
    </source>
</evidence>
<gene>
    <name evidence="4" type="ORF">M0638_06435</name>
</gene>
<dbReference type="SUPFAM" id="SSF51338">
    <property type="entry name" value="Composite domain of metallo-dependent hydrolases"/>
    <property type="match status" value="1"/>
</dbReference>
<dbReference type="AlphaFoldDB" id="A0A9X2BUF4"/>
<dbReference type="Gene3D" id="2.30.40.10">
    <property type="entry name" value="Urease, subunit C, domain 1"/>
    <property type="match status" value="1"/>
</dbReference>
<dbReference type="Gene3D" id="3.20.20.140">
    <property type="entry name" value="Metal-dependent hydrolases"/>
    <property type="match status" value="1"/>
</dbReference>
<keyword evidence="1" id="KW-0479">Metal-binding</keyword>
<dbReference type="SUPFAM" id="SSF51556">
    <property type="entry name" value="Metallo-dependent hydrolases"/>
    <property type="match status" value="1"/>
</dbReference>
<dbReference type="EMBL" id="JALPRX010000023">
    <property type="protein sequence ID" value="MCK8784016.1"/>
    <property type="molecule type" value="Genomic_DNA"/>
</dbReference>
<keyword evidence="5" id="KW-1185">Reference proteome</keyword>
<keyword evidence="2" id="KW-0378">Hydrolase</keyword>
<dbReference type="PANTHER" id="PTHR32027:SF9">
    <property type="entry name" value="BLL3847 PROTEIN"/>
    <property type="match status" value="1"/>
</dbReference>
<accession>A0A9X2BUF4</accession>
<evidence type="ECO:0000313" key="5">
    <source>
        <dbReference type="Proteomes" id="UP001139516"/>
    </source>
</evidence>
<dbReference type="PANTHER" id="PTHR32027">
    <property type="entry name" value="CYTOSINE DEAMINASE"/>
    <property type="match status" value="1"/>
</dbReference>
<organism evidence="4 5">
    <name type="scientific">Roseomonas acroporae</name>
    <dbReference type="NCBI Taxonomy" id="2937791"/>
    <lineage>
        <taxon>Bacteria</taxon>
        <taxon>Pseudomonadati</taxon>
        <taxon>Pseudomonadota</taxon>
        <taxon>Alphaproteobacteria</taxon>
        <taxon>Acetobacterales</taxon>
        <taxon>Roseomonadaceae</taxon>
        <taxon>Roseomonas</taxon>
    </lineage>
</organism>
<dbReference type="InterPro" id="IPR052349">
    <property type="entry name" value="Metallo-hydrolase_Enzymes"/>
</dbReference>
<dbReference type="GO" id="GO:0019239">
    <property type="term" value="F:deaminase activity"/>
    <property type="evidence" value="ECO:0007669"/>
    <property type="project" value="UniProtKB-ARBA"/>
</dbReference>
<dbReference type="Pfam" id="PF07969">
    <property type="entry name" value="Amidohydro_3"/>
    <property type="match status" value="1"/>
</dbReference>
<evidence type="ECO:0000256" key="2">
    <source>
        <dbReference type="ARBA" id="ARBA00022801"/>
    </source>
</evidence>
<proteinExistence type="predicted"/>
<reference evidence="4" key="1">
    <citation type="submission" date="2022-04" db="EMBL/GenBank/DDBJ databases">
        <title>Roseomonas acroporae sp. nov., isolated from coral Acropora digitifera.</title>
        <authorList>
            <person name="Sun H."/>
        </authorList>
    </citation>
    <scope>NUCLEOTIDE SEQUENCE</scope>
    <source>
        <strain evidence="4">NAR14</strain>
    </source>
</reference>
<evidence type="ECO:0000259" key="3">
    <source>
        <dbReference type="Pfam" id="PF07969"/>
    </source>
</evidence>
<protein>
    <submittedName>
        <fullName evidence="4">Amidohydrolase family protein</fullName>
    </submittedName>
</protein>
<name>A0A9X2BUF4_9PROT</name>